<evidence type="ECO:0000259" key="5">
    <source>
        <dbReference type="PROSITE" id="PS50878"/>
    </source>
</evidence>
<protein>
    <submittedName>
        <fullName evidence="6">NNMT protein</fullName>
    </submittedName>
</protein>
<dbReference type="AlphaFoldDB" id="A0A8J9VZZ8"/>
<dbReference type="Pfam" id="PF00078">
    <property type="entry name" value="RVT_1"/>
    <property type="match status" value="1"/>
</dbReference>
<dbReference type="PROSITE" id="PS51681">
    <property type="entry name" value="SAM_MT_NNMT_PNMT_TEMT"/>
    <property type="match status" value="1"/>
</dbReference>
<dbReference type="InterPro" id="IPR043502">
    <property type="entry name" value="DNA/RNA_pol_sf"/>
</dbReference>
<organism evidence="6 7">
    <name type="scientific">Branchiostoma lanceolatum</name>
    <name type="common">Common lancelet</name>
    <name type="synonym">Amphioxus lanceolatum</name>
    <dbReference type="NCBI Taxonomy" id="7740"/>
    <lineage>
        <taxon>Eukaryota</taxon>
        <taxon>Metazoa</taxon>
        <taxon>Chordata</taxon>
        <taxon>Cephalochordata</taxon>
        <taxon>Leptocardii</taxon>
        <taxon>Amphioxiformes</taxon>
        <taxon>Branchiostomatidae</taxon>
        <taxon>Branchiostoma</taxon>
    </lineage>
</organism>
<dbReference type="OrthoDB" id="10050085at2759"/>
<feature type="domain" description="Reverse transcriptase" evidence="5">
    <location>
        <begin position="1"/>
        <end position="164"/>
    </location>
</feature>
<gene>
    <name evidence="6" type="primary">NNMT</name>
    <name evidence="6" type="ORF">BLAG_LOCUS1751</name>
</gene>
<dbReference type="InterPro" id="IPR000477">
    <property type="entry name" value="RT_dom"/>
</dbReference>
<reference evidence="6" key="1">
    <citation type="submission" date="2022-01" db="EMBL/GenBank/DDBJ databases">
        <authorList>
            <person name="Braso-Vives M."/>
        </authorList>
    </citation>
    <scope>NUCLEOTIDE SEQUENCE</scope>
</reference>
<dbReference type="EMBL" id="OV696686">
    <property type="protein sequence ID" value="CAH1232778.1"/>
    <property type="molecule type" value="Genomic_DNA"/>
</dbReference>
<dbReference type="CDD" id="cd02440">
    <property type="entry name" value="AdoMet_MTases"/>
    <property type="match status" value="1"/>
</dbReference>
<dbReference type="Pfam" id="PF01234">
    <property type="entry name" value="NNMT_PNMT_TEMT"/>
    <property type="match status" value="1"/>
</dbReference>
<dbReference type="GO" id="GO:0005829">
    <property type="term" value="C:cytosol"/>
    <property type="evidence" value="ECO:0007669"/>
    <property type="project" value="TreeGrafter"/>
</dbReference>
<dbReference type="PROSITE" id="PS50878">
    <property type="entry name" value="RT_POL"/>
    <property type="match status" value="1"/>
</dbReference>
<evidence type="ECO:0000256" key="2">
    <source>
        <dbReference type="ARBA" id="ARBA00022603"/>
    </source>
</evidence>
<dbReference type="InterPro" id="IPR000940">
    <property type="entry name" value="NNMT_TEMT_trans"/>
</dbReference>
<keyword evidence="4" id="KW-0949">S-adenosyl-L-methionine</keyword>
<dbReference type="GO" id="GO:0032259">
    <property type="term" value="P:methylation"/>
    <property type="evidence" value="ECO:0007669"/>
    <property type="project" value="UniProtKB-KW"/>
</dbReference>
<keyword evidence="3" id="KW-0808">Transferase</keyword>
<evidence type="ECO:0000256" key="4">
    <source>
        <dbReference type="ARBA" id="ARBA00022691"/>
    </source>
</evidence>
<name>A0A8J9VZZ8_BRALA</name>
<keyword evidence="2" id="KW-0489">Methyltransferase</keyword>
<dbReference type="NCBIfam" id="NF041360">
    <property type="entry name" value="GntF_guanitoxin"/>
    <property type="match status" value="1"/>
</dbReference>
<dbReference type="InterPro" id="IPR029063">
    <property type="entry name" value="SAM-dependent_MTases_sf"/>
</dbReference>
<sequence>MDVHVAFIDFSRAFDTIDHGKLLCSLARMGIRRNLWSCICSYLSDRKQRVKWGGSVSESRPVLAGTPQGGIVSPTLFVIAMNNLDENIHPSVIPVKRHEASVRELRRILDDPTHPCRQFLPPVVETTYSLRRHTIQVELAVTMTTGGTVPWGREYLNEVFGTFEEGIVDDEGEGSMKSMEFFHDVFSGGSYGGRLIDVGSGSTLYQVISASMFFSEIVCSDYSQAARAEIEKWLKKDKGAFDWTSYFQYFIELEGSSEKIEDREQKLRQAINAVVHCDVLQPNPTHPLTFDPFDVMVSAYCLEVASPDREAYVKAVANISTLLKPGGTIVFESYIGATFAVIGGAKAKILPVEVDFVVQTFKDAGFSDIKTVYYPSPDRDEYKVTDVKGMLFFTAKKRCS</sequence>
<dbReference type="Proteomes" id="UP000838412">
    <property type="component" value="Chromosome 1"/>
</dbReference>
<evidence type="ECO:0000313" key="7">
    <source>
        <dbReference type="Proteomes" id="UP000838412"/>
    </source>
</evidence>
<evidence type="ECO:0000313" key="6">
    <source>
        <dbReference type="EMBL" id="CAH1232778.1"/>
    </source>
</evidence>
<dbReference type="SUPFAM" id="SSF53335">
    <property type="entry name" value="S-adenosyl-L-methionine-dependent methyltransferases"/>
    <property type="match status" value="1"/>
</dbReference>
<proteinExistence type="inferred from homology"/>
<comment type="similarity">
    <text evidence="1">Belongs to the class I-like SAM-binding methyltransferase superfamily. NNMT/PNMT/TEMT family.</text>
</comment>
<dbReference type="GO" id="GO:0008170">
    <property type="term" value="F:N-methyltransferase activity"/>
    <property type="evidence" value="ECO:0007669"/>
    <property type="project" value="TreeGrafter"/>
</dbReference>
<keyword evidence="7" id="KW-1185">Reference proteome</keyword>
<dbReference type="PANTHER" id="PTHR10867">
    <property type="entry name" value="NNMT/PNMT/TEMT FAMILY MEMBER"/>
    <property type="match status" value="1"/>
</dbReference>
<dbReference type="Gene3D" id="3.40.50.150">
    <property type="entry name" value="Vaccinia Virus protein VP39"/>
    <property type="match status" value="1"/>
</dbReference>
<accession>A0A8J9VZZ8</accession>
<dbReference type="PANTHER" id="PTHR10867:SF17">
    <property type="entry name" value="NICOTINAMIDE N-METHYLTRANSFERASE"/>
    <property type="match status" value="1"/>
</dbReference>
<evidence type="ECO:0000256" key="1">
    <source>
        <dbReference type="ARBA" id="ARBA00007996"/>
    </source>
</evidence>
<dbReference type="SUPFAM" id="SSF56672">
    <property type="entry name" value="DNA/RNA polymerases"/>
    <property type="match status" value="1"/>
</dbReference>
<evidence type="ECO:0000256" key="3">
    <source>
        <dbReference type="ARBA" id="ARBA00022679"/>
    </source>
</evidence>
<dbReference type="InterPro" id="IPR053384">
    <property type="entry name" value="SAM-dep_methyltransferase"/>
</dbReference>